<evidence type="ECO:0000256" key="12">
    <source>
        <dbReference type="ARBA" id="ARBA00023186"/>
    </source>
</evidence>
<evidence type="ECO:0000256" key="13">
    <source>
        <dbReference type="ARBA" id="ARBA00030948"/>
    </source>
</evidence>
<evidence type="ECO:0000256" key="10">
    <source>
        <dbReference type="ARBA" id="ARBA00023098"/>
    </source>
</evidence>
<keyword evidence="7 16" id="KW-0812">Transmembrane</keyword>
<evidence type="ECO:0000313" key="18">
    <source>
        <dbReference type="Proteomes" id="UP000235162"/>
    </source>
</evidence>
<keyword evidence="6" id="KW-0997">Cell inner membrane</keyword>
<evidence type="ECO:0000256" key="8">
    <source>
        <dbReference type="ARBA" id="ARBA00022963"/>
    </source>
</evidence>
<protein>
    <recommendedName>
        <fullName evidence="4">Lipase chaperone</fullName>
    </recommendedName>
    <alternativeName>
        <fullName evidence="15">Lipase foldase</fullName>
    </alternativeName>
    <alternativeName>
        <fullName evidence="13">Lipase helper protein</fullName>
    </alternativeName>
    <alternativeName>
        <fullName evidence="14">Lipase modulator</fullName>
    </alternativeName>
</protein>
<proteinExistence type="inferred from homology"/>
<evidence type="ECO:0000256" key="9">
    <source>
        <dbReference type="ARBA" id="ARBA00022989"/>
    </source>
</evidence>
<keyword evidence="12" id="KW-0143">Chaperone</keyword>
<dbReference type="GO" id="GO:0005886">
    <property type="term" value="C:plasma membrane"/>
    <property type="evidence" value="ECO:0007669"/>
    <property type="project" value="UniProtKB-SubCell"/>
</dbReference>
<evidence type="ECO:0000256" key="4">
    <source>
        <dbReference type="ARBA" id="ARBA00019692"/>
    </source>
</evidence>
<dbReference type="Proteomes" id="UP000235162">
    <property type="component" value="Unassembled WGS sequence"/>
</dbReference>
<dbReference type="GO" id="GO:0006457">
    <property type="term" value="P:protein folding"/>
    <property type="evidence" value="ECO:0007669"/>
    <property type="project" value="InterPro"/>
</dbReference>
<evidence type="ECO:0000256" key="5">
    <source>
        <dbReference type="ARBA" id="ARBA00022475"/>
    </source>
</evidence>
<evidence type="ECO:0000256" key="14">
    <source>
        <dbReference type="ARBA" id="ARBA00031542"/>
    </source>
</evidence>
<dbReference type="InterPro" id="IPR004961">
    <property type="entry name" value="Lipase_chaperone"/>
</dbReference>
<keyword evidence="9 16" id="KW-1133">Transmembrane helix</keyword>
<evidence type="ECO:0000256" key="15">
    <source>
        <dbReference type="ARBA" id="ARBA00033028"/>
    </source>
</evidence>
<sequence>MQHVSRLPDSECQTAKLRGTLEVPCEPSGQLRVSDMKLPLIVPALIVMAGCVGYLYFGKFDAVTVSGGTALNDRDLPEAVLPIEAIENIVQSSGQPDRLLPEEYFDQVPASLSGIGAPVLLQTDDSGSLIVDWRLRDLFEHYLVAIGEEPLEIIIARIQHYLRGELSVDNYTLAIDILEGYIKYRNNIGAIINDANIKGGMSGDRESIAALKREIRESRLDFLPAGVAEAMFIREDAYDDLMLEKWRINTDATLTPQQRSEALAYLNEQALHAGTIGSRMSSALIEIREISANLSDSGQSPEAIFEARRQVVGVDAASRMAALDAERLDWQRRVDEYRQELSAVEGYPEEERAHLVEEIRRRHFQSYELVRIRAIDRGG</sequence>
<keyword evidence="18" id="KW-1185">Reference proteome</keyword>
<keyword evidence="5" id="KW-1003">Cell membrane</keyword>
<dbReference type="SUPFAM" id="SSF158855">
    <property type="entry name" value="Lipase chaperone-like"/>
    <property type="match status" value="1"/>
</dbReference>
<comment type="similarity">
    <text evidence="3">Belongs to the lipase chaperone family.</text>
</comment>
<dbReference type="EMBL" id="PKUR01000003">
    <property type="protein sequence ID" value="PLW85699.1"/>
    <property type="molecule type" value="Genomic_DNA"/>
</dbReference>
<comment type="caution">
    <text evidence="17">The sequence shown here is derived from an EMBL/GenBank/DDBJ whole genome shotgun (WGS) entry which is preliminary data.</text>
</comment>
<evidence type="ECO:0000256" key="2">
    <source>
        <dbReference type="ARBA" id="ARBA00004383"/>
    </source>
</evidence>
<feature type="transmembrane region" description="Helical" evidence="16">
    <location>
        <begin position="38"/>
        <end position="57"/>
    </location>
</feature>
<accession>A0AAP8MDV1</accession>
<dbReference type="GO" id="GO:0051082">
    <property type="term" value="F:unfolded protein binding"/>
    <property type="evidence" value="ECO:0007669"/>
    <property type="project" value="InterPro"/>
</dbReference>
<evidence type="ECO:0000256" key="1">
    <source>
        <dbReference type="ARBA" id="ARBA00003280"/>
    </source>
</evidence>
<comment type="function">
    <text evidence="1">May be involved in the folding of the extracellular lipase during its passage through the periplasm.</text>
</comment>
<evidence type="ECO:0000256" key="7">
    <source>
        <dbReference type="ARBA" id="ARBA00022692"/>
    </source>
</evidence>
<reference evidence="17 18" key="1">
    <citation type="submission" date="2018-01" db="EMBL/GenBank/DDBJ databases">
        <title>The draft genome sequence of Halioglobus japonicus S1-36.</title>
        <authorList>
            <person name="Du Z.-J."/>
            <person name="Shi M.-J."/>
        </authorList>
    </citation>
    <scope>NUCLEOTIDE SEQUENCE [LARGE SCALE GENOMIC DNA]</scope>
    <source>
        <strain evidence="17 18">S1-36</strain>
    </source>
</reference>
<keyword evidence="10" id="KW-0443">Lipid metabolism</keyword>
<keyword evidence="8" id="KW-0442">Lipid degradation</keyword>
<evidence type="ECO:0000256" key="6">
    <source>
        <dbReference type="ARBA" id="ARBA00022519"/>
    </source>
</evidence>
<dbReference type="GO" id="GO:0016042">
    <property type="term" value="P:lipid catabolic process"/>
    <property type="evidence" value="ECO:0007669"/>
    <property type="project" value="UniProtKB-KW"/>
</dbReference>
<dbReference type="AlphaFoldDB" id="A0AAP8MDV1"/>
<evidence type="ECO:0000256" key="11">
    <source>
        <dbReference type="ARBA" id="ARBA00023136"/>
    </source>
</evidence>
<evidence type="ECO:0000256" key="3">
    <source>
        <dbReference type="ARBA" id="ARBA00010358"/>
    </source>
</evidence>
<dbReference type="Pfam" id="PF03280">
    <property type="entry name" value="Lipase_chap"/>
    <property type="match status" value="1"/>
</dbReference>
<evidence type="ECO:0000256" key="16">
    <source>
        <dbReference type="SAM" id="Phobius"/>
    </source>
</evidence>
<organism evidence="17 18">
    <name type="scientific">Halioglobus japonicus</name>
    <dbReference type="NCBI Taxonomy" id="930805"/>
    <lineage>
        <taxon>Bacteria</taxon>
        <taxon>Pseudomonadati</taxon>
        <taxon>Pseudomonadota</taxon>
        <taxon>Gammaproteobacteria</taxon>
        <taxon>Cellvibrionales</taxon>
        <taxon>Halieaceae</taxon>
        <taxon>Halioglobus</taxon>
    </lineage>
</organism>
<comment type="subcellular location">
    <subcellularLocation>
        <location evidence="2">Cell inner membrane</location>
        <topology evidence="2">Single-pass membrane protein</topology>
        <orientation evidence="2">Periplasmic side</orientation>
    </subcellularLocation>
</comment>
<evidence type="ECO:0000313" key="17">
    <source>
        <dbReference type="EMBL" id="PLW85699.1"/>
    </source>
</evidence>
<keyword evidence="11 16" id="KW-0472">Membrane</keyword>
<name>A0AAP8MDV1_9GAMM</name>
<gene>
    <name evidence="17" type="ORF">C0029_13920</name>
</gene>